<feature type="domain" description="Histidine kinase" evidence="11">
    <location>
        <begin position="197"/>
        <end position="413"/>
    </location>
</feature>
<dbReference type="Pfam" id="PF00512">
    <property type="entry name" value="HisKA"/>
    <property type="match status" value="1"/>
</dbReference>
<evidence type="ECO:0000256" key="10">
    <source>
        <dbReference type="SAM" id="Phobius"/>
    </source>
</evidence>
<dbReference type="InterPro" id="IPR050351">
    <property type="entry name" value="BphY/WalK/GraS-like"/>
</dbReference>
<keyword evidence="13" id="KW-1185">Reference proteome</keyword>
<dbReference type="InterPro" id="IPR004358">
    <property type="entry name" value="Sig_transdc_His_kin-like_C"/>
</dbReference>
<dbReference type="KEGG" id="nnv:QNH39_04030"/>
<keyword evidence="5" id="KW-0808">Transferase</keyword>
<keyword evidence="10" id="KW-0812">Transmembrane</keyword>
<sequence>MFKKTKHRLVILNALVFFILQNAFGAMIYFYTQYSLYHQADQTILEKKNHLLHEKEKRETQLNPEREENRRLVYLLWENKNKLYNVIPKNSISPINANRFSPLLNKNGLQSITIGPESYRILKIAVSQGKEYSPVQNIQIVYNLKREKEMLSHLLIVIGFGSLLSVFIAILAGIYLANKALIPIKMSWEKQQQFVADASHELRTPLSVMKLNLEHLFRHPDNSIEQESETIHQAIQEINYVSKMTADLLTLARSDSNQLQIIQESIQLDDILHQVVKDFKTLAISKSIHLTADIHPIKMIGDNERIKQLFVIVIDNALKYTQENGSISVKGRVKNSRAIVDIIDTGIGIPKTDLPYIFDRYYRGDKSRNRHIEGTGLGLSIASWIIKSHSGEIQILSKEGEGTHVIVSLPLKYKNS</sequence>
<dbReference type="GO" id="GO:0004721">
    <property type="term" value="F:phosphoprotein phosphatase activity"/>
    <property type="evidence" value="ECO:0007669"/>
    <property type="project" value="TreeGrafter"/>
</dbReference>
<dbReference type="SUPFAM" id="SSF47384">
    <property type="entry name" value="Homodimeric domain of signal transducing histidine kinase"/>
    <property type="match status" value="1"/>
</dbReference>
<dbReference type="InterPro" id="IPR036097">
    <property type="entry name" value="HisK_dim/P_sf"/>
</dbReference>
<evidence type="ECO:0000313" key="12">
    <source>
        <dbReference type="EMBL" id="WHY87042.1"/>
    </source>
</evidence>
<keyword evidence="9" id="KW-0902">Two-component regulatory system</keyword>
<keyword evidence="8" id="KW-0067">ATP-binding</keyword>
<dbReference type="PRINTS" id="PR00344">
    <property type="entry name" value="BCTRLSENSOR"/>
</dbReference>
<dbReference type="GO" id="GO:0000155">
    <property type="term" value="F:phosphorelay sensor kinase activity"/>
    <property type="evidence" value="ECO:0007669"/>
    <property type="project" value="InterPro"/>
</dbReference>
<dbReference type="Proteomes" id="UP001178288">
    <property type="component" value="Chromosome"/>
</dbReference>
<dbReference type="PANTHER" id="PTHR45453:SF1">
    <property type="entry name" value="PHOSPHATE REGULON SENSOR PROTEIN PHOR"/>
    <property type="match status" value="1"/>
</dbReference>
<dbReference type="PANTHER" id="PTHR45453">
    <property type="entry name" value="PHOSPHATE REGULON SENSOR PROTEIN PHOR"/>
    <property type="match status" value="1"/>
</dbReference>
<evidence type="ECO:0000313" key="13">
    <source>
        <dbReference type="Proteomes" id="UP001178288"/>
    </source>
</evidence>
<dbReference type="AlphaFoldDB" id="A0AA95SBM9"/>
<dbReference type="InterPro" id="IPR005467">
    <property type="entry name" value="His_kinase_dom"/>
</dbReference>
<dbReference type="CDD" id="cd00082">
    <property type="entry name" value="HisKA"/>
    <property type="match status" value="1"/>
</dbReference>
<protein>
    <recommendedName>
        <fullName evidence="3">histidine kinase</fullName>
        <ecNumber evidence="3">2.7.13.3</ecNumber>
    </recommendedName>
</protein>
<dbReference type="GO" id="GO:0016036">
    <property type="term" value="P:cellular response to phosphate starvation"/>
    <property type="evidence" value="ECO:0007669"/>
    <property type="project" value="TreeGrafter"/>
</dbReference>
<dbReference type="SMART" id="SM00388">
    <property type="entry name" value="HisKA"/>
    <property type="match status" value="1"/>
</dbReference>
<dbReference type="GO" id="GO:0005524">
    <property type="term" value="F:ATP binding"/>
    <property type="evidence" value="ECO:0007669"/>
    <property type="project" value="UniProtKB-KW"/>
</dbReference>
<dbReference type="InterPro" id="IPR003661">
    <property type="entry name" value="HisK_dim/P_dom"/>
</dbReference>
<evidence type="ECO:0000256" key="6">
    <source>
        <dbReference type="ARBA" id="ARBA00022741"/>
    </source>
</evidence>
<evidence type="ECO:0000256" key="7">
    <source>
        <dbReference type="ARBA" id="ARBA00022777"/>
    </source>
</evidence>
<evidence type="ECO:0000256" key="8">
    <source>
        <dbReference type="ARBA" id="ARBA00022840"/>
    </source>
</evidence>
<dbReference type="InterPro" id="IPR003594">
    <property type="entry name" value="HATPase_dom"/>
</dbReference>
<evidence type="ECO:0000256" key="5">
    <source>
        <dbReference type="ARBA" id="ARBA00022679"/>
    </source>
</evidence>
<evidence type="ECO:0000256" key="2">
    <source>
        <dbReference type="ARBA" id="ARBA00004651"/>
    </source>
</evidence>
<comment type="catalytic activity">
    <reaction evidence="1">
        <text>ATP + protein L-histidine = ADP + protein N-phospho-L-histidine.</text>
        <dbReference type="EC" id="2.7.13.3"/>
    </reaction>
</comment>
<evidence type="ECO:0000256" key="3">
    <source>
        <dbReference type="ARBA" id="ARBA00012438"/>
    </source>
</evidence>
<evidence type="ECO:0000256" key="4">
    <source>
        <dbReference type="ARBA" id="ARBA00022553"/>
    </source>
</evidence>
<accession>A0AA95SBM9</accession>
<reference evidence="12" key="1">
    <citation type="submission" date="2023-05" db="EMBL/GenBank/DDBJ databases">
        <title>Comparative genomics of Bacillaceae isolates and their secondary metabolite potential.</title>
        <authorList>
            <person name="Song L."/>
            <person name="Nielsen L.J."/>
            <person name="Mohite O."/>
            <person name="Xu X."/>
            <person name="Weber T."/>
            <person name="Kovacs A.T."/>
        </authorList>
    </citation>
    <scope>NUCLEOTIDE SEQUENCE</scope>
    <source>
        <strain evidence="12">XLM17</strain>
    </source>
</reference>
<dbReference type="EC" id="2.7.13.3" evidence="3"/>
<comment type="subcellular location">
    <subcellularLocation>
        <location evidence="2">Cell membrane</location>
        <topology evidence="2">Multi-pass membrane protein</topology>
    </subcellularLocation>
</comment>
<proteinExistence type="predicted"/>
<dbReference type="SUPFAM" id="SSF55874">
    <property type="entry name" value="ATPase domain of HSP90 chaperone/DNA topoisomerase II/histidine kinase"/>
    <property type="match status" value="1"/>
</dbReference>
<feature type="transmembrane region" description="Helical" evidence="10">
    <location>
        <begin position="154"/>
        <end position="177"/>
    </location>
</feature>
<keyword evidence="10" id="KW-0472">Membrane</keyword>
<dbReference type="Gene3D" id="3.30.565.10">
    <property type="entry name" value="Histidine kinase-like ATPase, C-terminal domain"/>
    <property type="match status" value="1"/>
</dbReference>
<keyword evidence="4" id="KW-0597">Phosphoprotein</keyword>
<evidence type="ECO:0000256" key="1">
    <source>
        <dbReference type="ARBA" id="ARBA00000085"/>
    </source>
</evidence>
<dbReference type="SMART" id="SM00387">
    <property type="entry name" value="HATPase_c"/>
    <property type="match status" value="1"/>
</dbReference>
<dbReference type="EMBL" id="CP126114">
    <property type="protein sequence ID" value="WHY87042.1"/>
    <property type="molecule type" value="Genomic_DNA"/>
</dbReference>
<dbReference type="CDD" id="cd00075">
    <property type="entry name" value="HATPase"/>
    <property type="match status" value="1"/>
</dbReference>
<dbReference type="PROSITE" id="PS50109">
    <property type="entry name" value="HIS_KIN"/>
    <property type="match status" value="1"/>
</dbReference>
<name>A0AA95SBM9_9BACI</name>
<dbReference type="FunFam" id="3.30.565.10:FF:000006">
    <property type="entry name" value="Sensor histidine kinase WalK"/>
    <property type="match status" value="1"/>
</dbReference>
<dbReference type="RefSeq" id="WP_066082874.1">
    <property type="nucleotide sequence ID" value="NZ_CP126114.1"/>
</dbReference>
<dbReference type="GO" id="GO:0005886">
    <property type="term" value="C:plasma membrane"/>
    <property type="evidence" value="ECO:0007669"/>
    <property type="project" value="UniProtKB-SubCell"/>
</dbReference>
<dbReference type="Pfam" id="PF02518">
    <property type="entry name" value="HATPase_c"/>
    <property type="match status" value="1"/>
</dbReference>
<keyword evidence="7 12" id="KW-0418">Kinase</keyword>
<organism evidence="12 13">
    <name type="scientific">Neobacillus novalis</name>
    <dbReference type="NCBI Taxonomy" id="220687"/>
    <lineage>
        <taxon>Bacteria</taxon>
        <taxon>Bacillati</taxon>
        <taxon>Bacillota</taxon>
        <taxon>Bacilli</taxon>
        <taxon>Bacillales</taxon>
        <taxon>Bacillaceae</taxon>
        <taxon>Neobacillus</taxon>
    </lineage>
</organism>
<keyword evidence="10" id="KW-1133">Transmembrane helix</keyword>
<evidence type="ECO:0000256" key="9">
    <source>
        <dbReference type="ARBA" id="ARBA00023012"/>
    </source>
</evidence>
<gene>
    <name evidence="12" type="ORF">QNH39_04030</name>
</gene>
<dbReference type="InterPro" id="IPR036890">
    <property type="entry name" value="HATPase_C_sf"/>
</dbReference>
<dbReference type="Gene3D" id="1.10.287.130">
    <property type="match status" value="1"/>
</dbReference>
<keyword evidence="6" id="KW-0547">Nucleotide-binding</keyword>
<evidence type="ECO:0000259" key="11">
    <source>
        <dbReference type="PROSITE" id="PS50109"/>
    </source>
</evidence>